<accession>A0ABQ2F7R6</accession>
<dbReference type="PANTHER" id="PTHR38657">
    <property type="entry name" value="SLR1343 PROTEIN"/>
    <property type="match status" value="1"/>
</dbReference>
<sequence>MVGRLHRARAGDLVIRRVLERGWAHHIERLMVLGDALCLLRVDLEEVWRWFMVVFVDAHDWVMVSDVYAMSRVAAEAAITAKPYVSGSSYLRTMSDLPPGTVGPAFGEGDRRA</sequence>
<gene>
    <name evidence="2" type="ORF">GCM10011509_06230</name>
</gene>
<feature type="region of interest" description="Disordered" evidence="1">
    <location>
        <begin position="90"/>
        <end position="113"/>
    </location>
</feature>
<dbReference type="Proteomes" id="UP000662111">
    <property type="component" value="Unassembled WGS sequence"/>
</dbReference>
<evidence type="ECO:0000313" key="3">
    <source>
        <dbReference type="Proteomes" id="UP000662111"/>
    </source>
</evidence>
<protein>
    <submittedName>
        <fullName evidence="2">Uncharacterized protein</fullName>
    </submittedName>
</protein>
<proteinExistence type="predicted"/>
<dbReference type="SUPFAM" id="SSF48173">
    <property type="entry name" value="Cryptochrome/photolyase FAD-binding domain"/>
    <property type="match status" value="1"/>
</dbReference>
<dbReference type="EMBL" id="BMLB01000001">
    <property type="protein sequence ID" value="GGK60654.1"/>
    <property type="molecule type" value="Genomic_DNA"/>
</dbReference>
<name>A0ABQ2F7R6_9MICO</name>
<reference evidence="3" key="1">
    <citation type="journal article" date="2019" name="Int. J. Syst. Evol. Microbiol.">
        <title>The Global Catalogue of Microorganisms (GCM) 10K type strain sequencing project: providing services to taxonomists for standard genome sequencing and annotation.</title>
        <authorList>
            <consortium name="The Broad Institute Genomics Platform"/>
            <consortium name="The Broad Institute Genome Sequencing Center for Infectious Disease"/>
            <person name="Wu L."/>
            <person name="Ma J."/>
        </authorList>
    </citation>
    <scope>NUCLEOTIDE SEQUENCE [LARGE SCALE GENOMIC DNA]</scope>
    <source>
        <strain evidence="3">CGMCC 1.5362</strain>
    </source>
</reference>
<dbReference type="InterPro" id="IPR036134">
    <property type="entry name" value="Crypto/Photolyase_FAD-like_sf"/>
</dbReference>
<dbReference type="PANTHER" id="PTHR38657:SF1">
    <property type="entry name" value="SLR1343 PROTEIN"/>
    <property type="match status" value="1"/>
</dbReference>
<dbReference type="Gene3D" id="1.10.579.10">
    <property type="entry name" value="DNA Cyclobutane Dipyrimidine Photolyase, subunit A, domain 3"/>
    <property type="match status" value="1"/>
</dbReference>
<evidence type="ECO:0000313" key="2">
    <source>
        <dbReference type="EMBL" id="GGK60654.1"/>
    </source>
</evidence>
<comment type="caution">
    <text evidence="2">The sequence shown here is derived from an EMBL/GenBank/DDBJ whole genome shotgun (WGS) entry which is preliminary data.</text>
</comment>
<organism evidence="2 3">
    <name type="scientific">Ornithinimicrobium pekingense</name>
    <dbReference type="NCBI Taxonomy" id="384677"/>
    <lineage>
        <taxon>Bacteria</taxon>
        <taxon>Bacillati</taxon>
        <taxon>Actinomycetota</taxon>
        <taxon>Actinomycetes</taxon>
        <taxon>Micrococcales</taxon>
        <taxon>Ornithinimicrobiaceae</taxon>
        <taxon>Ornithinimicrobium</taxon>
    </lineage>
</organism>
<keyword evidence="3" id="KW-1185">Reference proteome</keyword>
<evidence type="ECO:0000256" key="1">
    <source>
        <dbReference type="SAM" id="MobiDB-lite"/>
    </source>
</evidence>
<dbReference type="InterPro" id="IPR052551">
    <property type="entry name" value="UV-DNA_repair_photolyase"/>
</dbReference>